<sequence length="186" mass="19721">MKPELLVLSARWPARTGPSDIWGNVTLKLRSLASALTAVLLAGGCSFTVESGPPAERASRSPAPERLAGEGSDASFRPVEDRFEICVREGAPVRVSDARCEDEDRGFAWYYVRFSKRVPAVGAKASGGSFFEPDGDTYRAEKRGGSGADTALRTGTGAGDDDSSFRNRSGCGSRCGGHTRTGSGRR</sequence>
<feature type="region of interest" description="Disordered" evidence="1">
    <location>
        <begin position="51"/>
        <end position="74"/>
    </location>
</feature>
<evidence type="ECO:0000313" key="3">
    <source>
        <dbReference type="Proteomes" id="UP000655044"/>
    </source>
</evidence>
<gene>
    <name evidence="2" type="ORF">Pro02_31530</name>
</gene>
<keyword evidence="3" id="KW-1185">Reference proteome</keyword>
<evidence type="ECO:0000313" key="2">
    <source>
        <dbReference type="EMBL" id="GIH84745.1"/>
    </source>
</evidence>
<name>A0A8J3S1Z0_PLARO</name>
<organism evidence="2 3">
    <name type="scientific">Planobispora rosea</name>
    <dbReference type="NCBI Taxonomy" id="35762"/>
    <lineage>
        <taxon>Bacteria</taxon>
        <taxon>Bacillati</taxon>
        <taxon>Actinomycetota</taxon>
        <taxon>Actinomycetes</taxon>
        <taxon>Streptosporangiales</taxon>
        <taxon>Streptosporangiaceae</taxon>
        <taxon>Planobispora</taxon>
    </lineage>
</organism>
<accession>A0A8J3S1Z0</accession>
<dbReference type="Proteomes" id="UP000655044">
    <property type="component" value="Unassembled WGS sequence"/>
</dbReference>
<feature type="compositionally biased region" description="Low complexity" evidence="1">
    <location>
        <begin position="166"/>
        <end position="186"/>
    </location>
</feature>
<feature type="region of interest" description="Disordered" evidence="1">
    <location>
        <begin position="135"/>
        <end position="186"/>
    </location>
</feature>
<proteinExistence type="predicted"/>
<evidence type="ECO:0000256" key="1">
    <source>
        <dbReference type="SAM" id="MobiDB-lite"/>
    </source>
</evidence>
<dbReference type="AlphaFoldDB" id="A0A8J3S1Z0"/>
<protein>
    <submittedName>
        <fullName evidence="2">Uncharacterized protein</fullName>
    </submittedName>
</protein>
<comment type="caution">
    <text evidence="2">The sequence shown here is derived from an EMBL/GenBank/DDBJ whole genome shotgun (WGS) entry which is preliminary data.</text>
</comment>
<reference evidence="2" key="1">
    <citation type="submission" date="2021-01" db="EMBL/GenBank/DDBJ databases">
        <title>Whole genome shotgun sequence of Planobispora rosea NBRC 15558.</title>
        <authorList>
            <person name="Komaki H."/>
            <person name="Tamura T."/>
        </authorList>
    </citation>
    <scope>NUCLEOTIDE SEQUENCE</scope>
    <source>
        <strain evidence="2">NBRC 15558</strain>
    </source>
</reference>
<dbReference type="EMBL" id="BOOI01000026">
    <property type="protein sequence ID" value="GIH84745.1"/>
    <property type="molecule type" value="Genomic_DNA"/>
</dbReference>
<feature type="compositionally biased region" description="Low complexity" evidence="1">
    <location>
        <begin position="53"/>
        <end position="66"/>
    </location>
</feature>